<dbReference type="EMBL" id="CP045643">
    <property type="protein sequence ID" value="QFZ72873.1"/>
    <property type="molecule type" value="Genomic_DNA"/>
</dbReference>
<gene>
    <name evidence="1" type="ORF">GFH48_05950</name>
</gene>
<dbReference type="Gene3D" id="3.90.640.10">
    <property type="entry name" value="Actin, Chain A, domain 4"/>
    <property type="match status" value="1"/>
</dbReference>
<accession>A0A5Q0L798</accession>
<keyword evidence="2" id="KW-1185">Reference proteome</keyword>
<name>A0A5Q0L798_9ACTN</name>
<dbReference type="InterPro" id="IPR043129">
    <property type="entry name" value="ATPase_NBD"/>
</dbReference>
<evidence type="ECO:0008006" key="3">
    <source>
        <dbReference type="Google" id="ProtNLM"/>
    </source>
</evidence>
<protein>
    <recommendedName>
        <fullName evidence="3">Hsp70 family protein</fullName>
    </recommendedName>
</protein>
<sequence length="1161" mass="125215">MSTELTISFRAPHADPASGVVPLGRRQFRLYTGPGGIVLPEVVLEQEGTDGSRMVTVHLPARIEVITPSGGLVPAQLAQALADCWVPQQYTSITVEGPRTLSQDTLLPTALVHPASAPAATAGDEPLRLDVHWSVDYASVEHAGTAHGRVMLEFAPPGEEPAAAPRPEDDDEFLTLRDLTGSTHEHEFIVVDFGTTASTATLHDPTRIRAQLVDPAQARSLTGLLTDLLAPPADAPAEWRKEVDALLAGPVALPRRNVEVTGTEALARLSDSDVADALMLRVEAVREQAGPELRRWLNRRLHTGYAEVIGTPPLNRHALRAVEYPDDSGRLTSAPASALREVEYADGAVPEHPRDRGFALCGNGPEGLPGVKGLTGIKRAALQLTPEPVADSDMSADHLAQHMYLLLVDGAEQTTYNPALGTISRMATVVVTYPTTILPEVKEKLEKLVRTALGGPRVVMDFDEGLAAGLYFLMGDLTDNLNAGLESLRARCRRVGDKPPTWQRIMLVIDIGGGTTDIALLRLTLVDQTPPLGDDQEFVAGRDYRLEPELLGSTGHERLGGDLLTLQVLYWIKARLVDELSVRDAPFGEEQGDGEGVGHDVAGRRGTVPRRAYADTVAERAADELDTIVSPEVRAVLSEALPTDWAGISDPAERDERRTRFELLWRLAELKKRELSARGAGDAVLEPERVADILNAGPNHRLGTVQGQITLDGGQFAKLVQPVLRRAASLGADLVRGSFRRSDEENEERRAKGLPELPEPLLDQVVLSGRTSRMAQLEGEVRAVLRQKGADGGDGLGWHKNTELSAEVKYAKQVTSLGAAWAHSVRNVAGQVGHGDDEGGRAGATIRLSDLDIRLQGLFSSLPCDFGPRGHMDRVTPLLRAGDAYVELDTSGRLGVRTGWNALSRTLSIHRYLGSGDSLQWGAFDLALAASAEGFKPTPSVWRPPGGSRRGVRYQIEMDNRLVPYILLCNGPAHLLVDGPAVPLDGAAPGLAFDAGLPGCSVPGRICVNAGTDDNGVRRLVEVFPPSSPDLTGEAVVSADGYLPESFHPTLDLHDLPVPGRVAPISVPPTDVNSTFTYEFFLDRGDGAPVFLGHLPAVQDGRHHATLDAHGQLRVHRGLVPYLPAEKLRQVEEVPGRVLRLRMDPPTNKLNHHWDPNSGRH</sequence>
<dbReference type="KEGG" id="sfy:GFH48_05950"/>
<evidence type="ECO:0000313" key="1">
    <source>
        <dbReference type="EMBL" id="QFZ72873.1"/>
    </source>
</evidence>
<proteinExistence type="predicted"/>
<dbReference type="AlphaFoldDB" id="A0A5Q0L798"/>
<dbReference type="Gene3D" id="3.30.420.40">
    <property type="match status" value="2"/>
</dbReference>
<organism evidence="1 2">
    <name type="scientific">Streptomyces fagopyri</name>
    <dbReference type="NCBI Taxonomy" id="2662397"/>
    <lineage>
        <taxon>Bacteria</taxon>
        <taxon>Bacillati</taxon>
        <taxon>Actinomycetota</taxon>
        <taxon>Actinomycetes</taxon>
        <taxon>Kitasatosporales</taxon>
        <taxon>Streptomycetaceae</taxon>
        <taxon>Streptomyces</taxon>
    </lineage>
</organism>
<evidence type="ECO:0000313" key="2">
    <source>
        <dbReference type="Proteomes" id="UP000326179"/>
    </source>
</evidence>
<dbReference type="SUPFAM" id="SSF53067">
    <property type="entry name" value="Actin-like ATPase domain"/>
    <property type="match status" value="1"/>
</dbReference>
<dbReference type="Proteomes" id="UP000326179">
    <property type="component" value="Chromosome"/>
</dbReference>
<reference evidence="1 2" key="1">
    <citation type="submission" date="2019-10" db="EMBL/GenBank/DDBJ databases">
        <title>A novel species.</title>
        <authorList>
            <person name="Gao J."/>
        </authorList>
    </citation>
    <scope>NUCLEOTIDE SEQUENCE [LARGE SCALE GENOMIC DNA]</scope>
    <source>
        <strain evidence="1 2">QMT-28</strain>
    </source>
</reference>
<dbReference type="RefSeq" id="WP_153287238.1">
    <property type="nucleotide sequence ID" value="NZ_CP045643.1"/>
</dbReference>